<feature type="signal peptide" evidence="1">
    <location>
        <begin position="1"/>
        <end position="19"/>
    </location>
</feature>
<dbReference type="SUPFAM" id="SSF49329">
    <property type="entry name" value="Cu,Zn superoxide dismutase-like"/>
    <property type="match status" value="1"/>
</dbReference>
<dbReference type="PANTHER" id="PTHR20910:SF1">
    <property type="entry name" value="SUPEROXIDE DISMUTASE COPPER_ZINC BINDING DOMAIN-CONTAINING PROTEIN"/>
    <property type="match status" value="1"/>
</dbReference>
<name>A0A9W8GCS8_9FUNG</name>
<dbReference type="AlphaFoldDB" id="A0A9W8GCS8"/>
<dbReference type="GO" id="GO:0004784">
    <property type="term" value="F:superoxide dismutase activity"/>
    <property type="evidence" value="ECO:0007669"/>
    <property type="project" value="UniProtKB-EC"/>
</dbReference>
<dbReference type="OrthoDB" id="159229at2759"/>
<evidence type="ECO:0000313" key="4">
    <source>
        <dbReference type="Proteomes" id="UP001151518"/>
    </source>
</evidence>
<evidence type="ECO:0000259" key="2">
    <source>
        <dbReference type="Pfam" id="PF00080"/>
    </source>
</evidence>
<dbReference type="Proteomes" id="UP001151518">
    <property type="component" value="Unassembled WGS sequence"/>
</dbReference>
<protein>
    <submittedName>
        <fullName evidence="3">Superoxide dismutase</fullName>
        <ecNumber evidence="3">1.15.1.1</ecNumber>
    </submittedName>
</protein>
<comment type="caution">
    <text evidence="3">The sequence shown here is derived from an EMBL/GenBank/DDBJ whole genome shotgun (WGS) entry which is preliminary data.</text>
</comment>
<sequence length="229" mass="23219">MRLFAVLATAIATAMTASATDMIHVPRTVSSGTIDVANATATNTTTGLSVTLSFQPMSGGGLRLYVTGKDLGHGVQYPFHIHQKFVPANGNCTAAGGHLDPYGVEAASGSNYNCKKSNMLQTCALGDLAGVFGNLTGDANGNFNANFDASELSFSGKNSIIDHSIVVHSPTGARIACANITAFVFETDGSSEGANSAAANHESSDKSGSVSLASLFSGALAILAVAIAL</sequence>
<feature type="chain" id="PRO_5040771450" evidence="1">
    <location>
        <begin position="20"/>
        <end position="229"/>
    </location>
</feature>
<dbReference type="EMBL" id="JANBTW010000010">
    <property type="protein sequence ID" value="KAJ2679611.1"/>
    <property type="molecule type" value="Genomic_DNA"/>
</dbReference>
<gene>
    <name evidence="3" type="primary">SOD4</name>
    <name evidence="3" type="ORF">GGI25_001301</name>
</gene>
<feature type="domain" description="Superoxide dismutase copper/zinc binding" evidence="2">
    <location>
        <begin position="52"/>
        <end position="171"/>
    </location>
</feature>
<keyword evidence="1" id="KW-0732">Signal</keyword>
<dbReference type="PANTHER" id="PTHR20910">
    <property type="entry name" value="AGAP001623-PA"/>
    <property type="match status" value="1"/>
</dbReference>
<evidence type="ECO:0000313" key="3">
    <source>
        <dbReference type="EMBL" id="KAJ2679611.1"/>
    </source>
</evidence>
<dbReference type="GO" id="GO:0046872">
    <property type="term" value="F:metal ion binding"/>
    <property type="evidence" value="ECO:0007669"/>
    <property type="project" value="InterPro"/>
</dbReference>
<organism evidence="3 4">
    <name type="scientific">Coemansia spiralis</name>
    <dbReference type="NCBI Taxonomy" id="417178"/>
    <lineage>
        <taxon>Eukaryota</taxon>
        <taxon>Fungi</taxon>
        <taxon>Fungi incertae sedis</taxon>
        <taxon>Zoopagomycota</taxon>
        <taxon>Kickxellomycotina</taxon>
        <taxon>Kickxellomycetes</taxon>
        <taxon>Kickxellales</taxon>
        <taxon>Kickxellaceae</taxon>
        <taxon>Coemansia</taxon>
    </lineage>
</organism>
<reference evidence="3" key="1">
    <citation type="submission" date="2022-07" db="EMBL/GenBank/DDBJ databases">
        <title>Phylogenomic reconstructions and comparative analyses of Kickxellomycotina fungi.</title>
        <authorList>
            <person name="Reynolds N.K."/>
            <person name="Stajich J.E."/>
            <person name="Barry K."/>
            <person name="Grigoriev I.V."/>
            <person name="Crous P."/>
            <person name="Smith M.E."/>
        </authorList>
    </citation>
    <scope>NUCLEOTIDE SEQUENCE</scope>
    <source>
        <strain evidence="3">NRRL 3115</strain>
    </source>
</reference>
<proteinExistence type="predicted"/>
<dbReference type="EC" id="1.15.1.1" evidence="3"/>
<dbReference type="Pfam" id="PF00080">
    <property type="entry name" value="Sod_Cu"/>
    <property type="match status" value="1"/>
</dbReference>
<accession>A0A9W8GCS8</accession>
<dbReference type="InterPro" id="IPR036423">
    <property type="entry name" value="SOD-like_Cu/Zn_dom_sf"/>
</dbReference>
<dbReference type="Gene3D" id="2.60.40.200">
    <property type="entry name" value="Superoxide dismutase, copper/zinc binding domain"/>
    <property type="match status" value="1"/>
</dbReference>
<evidence type="ECO:0000256" key="1">
    <source>
        <dbReference type="SAM" id="SignalP"/>
    </source>
</evidence>
<dbReference type="InterPro" id="IPR053257">
    <property type="entry name" value="Cu-only_SOD"/>
</dbReference>
<keyword evidence="3" id="KW-0560">Oxidoreductase</keyword>
<dbReference type="InterPro" id="IPR001424">
    <property type="entry name" value="SOD_Cu_Zn_dom"/>
</dbReference>